<dbReference type="Pfam" id="PF13511">
    <property type="entry name" value="DUF4124"/>
    <property type="match status" value="1"/>
</dbReference>
<dbReference type="EMBL" id="JQSG02000006">
    <property type="protein sequence ID" value="OBS08298.1"/>
    <property type="molecule type" value="Genomic_DNA"/>
</dbReference>
<comment type="caution">
    <text evidence="2">The sequence shown here is derived from an EMBL/GenBank/DDBJ whole genome shotgun (WGS) entry which is preliminary data.</text>
</comment>
<keyword evidence="3" id="KW-1185">Reference proteome</keyword>
<name>A0A1A6C173_9GAMM</name>
<organism evidence="2 3">
    <name type="scientific">Acidihalobacter prosperus</name>
    <dbReference type="NCBI Taxonomy" id="160660"/>
    <lineage>
        <taxon>Bacteria</taxon>
        <taxon>Pseudomonadati</taxon>
        <taxon>Pseudomonadota</taxon>
        <taxon>Gammaproteobacteria</taxon>
        <taxon>Chromatiales</taxon>
        <taxon>Ectothiorhodospiraceae</taxon>
        <taxon>Acidihalobacter</taxon>
    </lineage>
</organism>
<dbReference type="AlphaFoldDB" id="A0A1A6C173"/>
<dbReference type="Proteomes" id="UP000029273">
    <property type="component" value="Unassembled WGS sequence"/>
</dbReference>
<evidence type="ECO:0000259" key="1">
    <source>
        <dbReference type="Pfam" id="PF13511"/>
    </source>
</evidence>
<feature type="domain" description="DUF4124" evidence="1">
    <location>
        <begin position="32"/>
        <end position="85"/>
    </location>
</feature>
<protein>
    <recommendedName>
        <fullName evidence="1">DUF4124 domain-containing protein</fullName>
    </recommendedName>
</protein>
<dbReference type="InterPro" id="IPR025392">
    <property type="entry name" value="DUF4124"/>
</dbReference>
<reference evidence="2 3" key="1">
    <citation type="journal article" date="2014" name="Genome Announc.">
        <title>Draft Genome Sequence of the Iron-Oxidizing, Acidophilic, and Halotolerant 'Thiobacillus prosperus' Type Strain DSM 5130.</title>
        <authorList>
            <person name="Ossandon F.J."/>
            <person name="Cardenas J.P."/>
            <person name="Corbett M."/>
            <person name="Quatrini R."/>
            <person name="Holmes D.S."/>
            <person name="Watkin E."/>
        </authorList>
    </citation>
    <scope>NUCLEOTIDE SEQUENCE [LARGE SCALE GENOMIC DNA]</scope>
    <source>
        <strain evidence="2 3">DSM 5130</strain>
    </source>
</reference>
<gene>
    <name evidence="2" type="ORF">Thpro_022548</name>
</gene>
<proteinExistence type="predicted"/>
<evidence type="ECO:0000313" key="2">
    <source>
        <dbReference type="EMBL" id="OBS08298.1"/>
    </source>
</evidence>
<dbReference type="OrthoDB" id="7064973at2"/>
<evidence type="ECO:0000313" key="3">
    <source>
        <dbReference type="Proteomes" id="UP000029273"/>
    </source>
</evidence>
<accession>A0A1A6C173</accession>
<dbReference type="RefSeq" id="WP_052064355.1">
    <property type="nucleotide sequence ID" value="NZ_JQSG02000006.1"/>
</dbReference>
<sequence length="195" mass="22012">MSVRPAVDHGFVRRRRLILLVTLLALVVWQAFSVLSAQAAIYRWRDAKGTVHYDQSLPDAAVARGYEVLDAGGEVIRRVPPPPTAEQRAHDEAEARAAAQAEAKEEARERHDQMLLQTFSSVGDIRHMRDERLRALDVQIQLARDRVAQQAGGDAAARAAARSTLQDLLHQREQIKLEFEADVRRFRQLKRLPSP</sequence>